<evidence type="ECO:0000313" key="2">
    <source>
        <dbReference type="EMBL" id="KAG5549762.1"/>
    </source>
</evidence>
<evidence type="ECO:0000256" key="1">
    <source>
        <dbReference type="SAM" id="MobiDB-lite"/>
    </source>
</evidence>
<dbReference type="EMBL" id="JACTNZ010000005">
    <property type="protein sequence ID" value="KAG5549762.1"/>
    <property type="molecule type" value="Genomic_DNA"/>
</dbReference>
<accession>A0AAV6KC31</accession>
<dbReference type="AlphaFoldDB" id="A0AAV6KC31"/>
<evidence type="ECO:0008006" key="4">
    <source>
        <dbReference type="Google" id="ProtNLM"/>
    </source>
</evidence>
<name>A0AAV6KC31_9ERIC</name>
<sequence length="122" mass="13578">MMSPDSVPSAMPPNNECVQEEEVWSGDREDKQEVWSSPSNKKCGEIDTSGAGKEATENCEDGVEEPKEGMTFDTLEEAYSYYKRYAKEKGFAVAKRTSRKGKYGKLNNLMLPLCCSRMESGG</sequence>
<reference evidence="2" key="1">
    <citation type="submission" date="2020-08" db="EMBL/GenBank/DDBJ databases">
        <title>Plant Genome Project.</title>
        <authorList>
            <person name="Zhang R.-G."/>
        </authorList>
    </citation>
    <scope>NUCLEOTIDE SEQUENCE</scope>
    <source>
        <strain evidence="2">WSP0</strain>
        <tissue evidence="2">Leaf</tissue>
    </source>
</reference>
<dbReference type="Proteomes" id="UP000823749">
    <property type="component" value="Chromosome 5"/>
</dbReference>
<keyword evidence="3" id="KW-1185">Reference proteome</keyword>
<gene>
    <name evidence="2" type="ORF">RHGRI_014910</name>
</gene>
<comment type="caution">
    <text evidence="2">The sequence shown here is derived from an EMBL/GenBank/DDBJ whole genome shotgun (WGS) entry which is preliminary data.</text>
</comment>
<proteinExistence type="predicted"/>
<dbReference type="PANTHER" id="PTHR46328">
    <property type="entry name" value="FAR-RED IMPAIRED RESPONSIVE (FAR1) FAMILY PROTEIN-RELATED"/>
    <property type="match status" value="1"/>
</dbReference>
<organism evidence="2 3">
    <name type="scientific">Rhododendron griersonianum</name>
    <dbReference type="NCBI Taxonomy" id="479676"/>
    <lineage>
        <taxon>Eukaryota</taxon>
        <taxon>Viridiplantae</taxon>
        <taxon>Streptophyta</taxon>
        <taxon>Embryophyta</taxon>
        <taxon>Tracheophyta</taxon>
        <taxon>Spermatophyta</taxon>
        <taxon>Magnoliopsida</taxon>
        <taxon>eudicotyledons</taxon>
        <taxon>Gunneridae</taxon>
        <taxon>Pentapetalae</taxon>
        <taxon>asterids</taxon>
        <taxon>Ericales</taxon>
        <taxon>Ericaceae</taxon>
        <taxon>Ericoideae</taxon>
        <taxon>Rhodoreae</taxon>
        <taxon>Rhododendron</taxon>
    </lineage>
</organism>
<evidence type="ECO:0000313" key="3">
    <source>
        <dbReference type="Proteomes" id="UP000823749"/>
    </source>
</evidence>
<protein>
    <recommendedName>
        <fullName evidence="4">Protein FAR1-RELATED SEQUENCE</fullName>
    </recommendedName>
</protein>
<feature type="region of interest" description="Disordered" evidence="1">
    <location>
        <begin position="1"/>
        <end position="65"/>
    </location>
</feature>